<dbReference type="EMBL" id="UZAE01014246">
    <property type="protein sequence ID" value="VDO12875.1"/>
    <property type="molecule type" value="Genomic_DNA"/>
</dbReference>
<evidence type="ECO:0000259" key="1">
    <source>
        <dbReference type="PROSITE" id="PS51837"/>
    </source>
</evidence>
<accession>A0A0R3TWY9</accession>
<keyword evidence="3" id="KW-1185">Reference proteome</keyword>
<proteinExistence type="predicted"/>
<reference evidence="2 3" key="2">
    <citation type="submission" date="2018-11" db="EMBL/GenBank/DDBJ databases">
        <authorList>
            <consortium name="Pathogen Informatics"/>
        </authorList>
    </citation>
    <scope>NUCLEOTIDE SEQUENCE [LARGE SCALE GENOMIC DNA]</scope>
</reference>
<sequence length="67" mass="7309">MDSQPPPQYTDTVTVEQPHPIAIPAVYFGKEPVDTLCIHCGHRIRTSTEFVTGPCTHISAAIICLFG</sequence>
<evidence type="ECO:0000313" key="3">
    <source>
        <dbReference type="Proteomes" id="UP000278807"/>
    </source>
</evidence>
<evidence type="ECO:0000313" key="4">
    <source>
        <dbReference type="WBParaSite" id="HNAJ_0001237701-mRNA-1"/>
    </source>
</evidence>
<reference evidence="4" key="1">
    <citation type="submission" date="2017-02" db="UniProtKB">
        <authorList>
            <consortium name="WormBaseParasite"/>
        </authorList>
    </citation>
    <scope>IDENTIFICATION</scope>
</reference>
<dbReference type="Pfam" id="PF10601">
    <property type="entry name" value="zf-LITAF-like"/>
    <property type="match status" value="1"/>
</dbReference>
<dbReference type="Proteomes" id="UP000278807">
    <property type="component" value="Unassembled WGS sequence"/>
</dbReference>
<organism evidence="4">
    <name type="scientific">Rodentolepis nana</name>
    <name type="common">Dwarf tapeworm</name>
    <name type="synonym">Hymenolepis nana</name>
    <dbReference type="NCBI Taxonomy" id="102285"/>
    <lineage>
        <taxon>Eukaryota</taxon>
        <taxon>Metazoa</taxon>
        <taxon>Spiralia</taxon>
        <taxon>Lophotrochozoa</taxon>
        <taxon>Platyhelminthes</taxon>
        <taxon>Cestoda</taxon>
        <taxon>Eucestoda</taxon>
        <taxon>Cyclophyllidea</taxon>
        <taxon>Hymenolepididae</taxon>
        <taxon>Rodentolepis</taxon>
    </lineage>
</organism>
<evidence type="ECO:0000313" key="2">
    <source>
        <dbReference type="EMBL" id="VDO12875.1"/>
    </source>
</evidence>
<name>A0A0R3TWY9_RODNA</name>
<gene>
    <name evidence="2" type="ORF">HNAJ_LOCUS12362</name>
</gene>
<dbReference type="PROSITE" id="PS51837">
    <property type="entry name" value="LITAF"/>
    <property type="match status" value="1"/>
</dbReference>
<dbReference type="InterPro" id="IPR006629">
    <property type="entry name" value="LITAF"/>
</dbReference>
<dbReference type="AlphaFoldDB" id="A0A0R3TWY9"/>
<dbReference type="WBParaSite" id="HNAJ_0001237701-mRNA-1">
    <property type="protein sequence ID" value="HNAJ_0001237701-mRNA-1"/>
    <property type="gene ID" value="HNAJ_0001237701"/>
</dbReference>
<feature type="domain" description="LITAF" evidence="1">
    <location>
        <begin position="17"/>
        <end position="67"/>
    </location>
</feature>
<dbReference type="OrthoDB" id="4713066at2759"/>
<protein>
    <submittedName>
        <fullName evidence="4">LITAF domain-containing protein</fullName>
    </submittedName>
</protein>